<dbReference type="Pfam" id="PF18984">
    <property type="entry name" value="DUF5717_N"/>
    <property type="match status" value="1"/>
</dbReference>
<feature type="domain" description="DUF5717" evidence="2">
    <location>
        <begin position="1"/>
        <end position="735"/>
    </location>
</feature>
<protein>
    <recommendedName>
        <fullName evidence="5">DUF5717 domain-containing protein</fullName>
    </recommendedName>
</protein>
<dbReference type="InterPro" id="IPR043774">
    <property type="entry name" value="DUF5717_C"/>
</dbReference>
<evidence type="ECO:0008006" key="5">
    <source>
        <dbReference type="Google" id="ProtNLM"/>
    </source>
</evidence>
<evidence type="ECO:0000259" key="1">
    <source>
        <dbReference type="Pfam" id="PF18983"/>
    </source>
</evidence>
<dbReference type="Proteomes" id="UP000460257">
    <property type="component" value="Unassembled WGS sequence"/>
</dbReference>
<gene>
    <name evidence="3" type="ORF">FRC54_05870</name>
</gene>
<reference evidence="3" key="1">
    <citation type="journal article" date="2020" name="Appl. Environ. Microbiol.">
        <title>Medium-Chain Fatty Acid Synthesis by 'Candidatus Weimeria bifida' gen. nov., sp. nov., and 'Candidatus Pseudoramibacter fermentans' sp. nov.</title>
        <authorList>
            <person name="Scarborough M.J."/>
            <person name="Myers K.S."/>
            <person name="Donohue T.J."/>
            <person name="Noguera D.R."/>
        </authorList>
    </citation>
    <scope>NUCLEOTIDE SEQUENCE</scope>
    <source>
        <strain evidence="3">LCO1.1</strain>
    </source>
</reference>
<evidence type="ECO:0000259" key="2">
    <source>
        <dbReference type="Pfam" id="PF18984"/>
    </source>
</evidence>
<proteinExistence type="predicted"/>
<dbReference type="EMBL" id="VOGC01000006">
    <property type="protein sequence ID" value="MQN01443.1"/>
    <property type="molecule type" value="Genomic_DNA"/>
</dbReference>
<accession>A0A6N7IZV7</accession>
<name>A0A6N7IZV7_9FIRM</name>
<comment type="caution">
    <text evidence="3">The sequence shown here is derived from an EMBL/GenBank/DDBJ whole genome shotgun (WGS) entry which is preliminary data.</text>
</comment>
<feature type="domain" description="DUF5717" evidence="1">
    <location>
        <begin position="839"/>
        <end position="1138"/>
    </location>
</feature>
<keyword evidence="4" id="KW-1185">Reference proteome</keyword>
<dbReference type="InterPro" id="IPR043775">
    <property type="entry name" value="DUF5717_N"/>
</dbReference>
<sequence length="1141" mass="131734">MKEKIARLAEGEFERDFPEPLTDPDIIEKDGVEGSDITGSFRIYTDSDLPLDGMVCSSNPYVKSEQSDFSGKEAVIDFTAHTGGFYHGQTLDGAFSIICDGFSRKIPYTFTVIEKFPRYDGRDIKNLADLYELEKTDRREAVSVFSSEEFKKLLIRHFPDSWLSYRALTGTMGYTPLALENFLCENGLKEPVRLHVFPAELNYYAVNEDIRESFRVTRNTDGYVSLCFSVPEDSFVSLENTEGTDSDFYGGTLEVPFFIRYDRIHQGLNTTKLTIRGNGILIEKDITVSTYGKGEPVYVKDRERKNTIVNGLKGYLDFRLRKTDTMAFLKSATDACEYFLNQNPADVQALLYRTMAQIVAGQKQKALTTISLLKEMIADKKSFEWAFLLYLCTLMDSDESYIDTITREIEGIQKELDDPRVFWFLLFLRKEYTDDPLKRLSDIRKWINRGCHSPVLYAEALDVMNAYPEYIGQIDSFSLSILRFGQRNGVLSHEIVKYVAKSIGELKTFNPGVFDFAGKLYDRYDDDELLSAIDSYLLRNRCVGEQYKIWYKRGIELDLNLTGIYETYMSCIDDSDTDLLPRMLLLYFSYDVNEISDEKREYLYANVIMYKDRIPDIYETYKSQTERFAIEKLQGNVIDDFLSIIYRDLYQRKFFDDDLLSKLKGLKNSRKVFCLSQKSGRLSIYTPKIRTPYVTELKDHAAVIDIPEENFFTVLTNQNGTFAEKELFYTEKLLPELSEIEDNKTHEGKALITEDTEEAFADSVISSNDYDSVDISYLPAKISLSNRRPEVVTYYLRKLIEEDRTGQAFSLIKDVYGFLVPENVLLHLATKMCENSEEDEFLTGLSIWLLDHYLSNEITLKYLCANYRGPLKELVSVFKYAKARGCEVTDLAGRILEQMMYEEGDCDIADDIFMSYVPLHSDDKTLIRAYLTYFSDRYVLGKEKSRNEDFFTNIRNLYVTDHDINQSVKTALLKHYAFSSPLKPAEFSTAEEILRDNILDGRYFSFYKKMDIHLVREFGLYERVFIEVHFKPGKQLVLTLNPGSDKERFLDMDEAYDGIYISSLILFHGDSVPYEVKDQDGNRVDSGNASNQDYPDGCVKSRFGLINEISEEEKNSDSAIEESIREYIRLDVSSEDLFSMV</sequence>
<dbReference type="Pfam" id="PF18983">
    <property type="entry name" value="DUF5717"/>
    <property type="match status" value="1"/>
</dbReference>
<organism evidence="3 4">
    <name type="scientific">Candidatus Weimeria bifida</name>
    <dbReference type="NCBI Taxonomy" id="2599074"/>
    <lineage>
        <taxon>Bacteria</taxon>
        <taxon>Bacillati</taxon>
        <taxon>Bacillota</taxon>
        <taxon>Clostridia</taxon>
        <taxon>Lachnospirales</taxon>
        <taxon>Lachnospiraceae</taxon>
        <taxon>Candidatus Weimeria</taxon>
    </lineage>
</organism>
<evidence type="ECO:0000313" key="4">
    <source>
        <dbReference type="Proteomes" id="UP000460257"/>
    </source>
</evidence>
<dbReference type="AlphaFoldDB" id="A0A6N7IZV7"/>
<evidence type="ECO:0000313" key="3">
    <source>
        <dbReference type="EMBL" id="MQN01443.1"/>
    </source>
</evidence>